<dbReference type="EMBL" id="BNEE01000006">
    <property type="protein sequence ID" value="GHI84987.1"/>
    <property type="molecule type" value="Genomic_DNA"/>
</dbReference>
<comment type="caution">
    <text evidence="3">The sequence shown here is derived from an EMBL/GenBank/DDBJ whole genome shotgun (WGS) entry which is preliminary data.</text>
</comment>
<reference evidence="3" key="1">
    <citation type="submission" date="2020-09" db="EMBL/GenBank/DDBJ databases">
        <title>Whole genome shotgun sequence of Streptomyces xanthophaeus NBRC 12829.</title>
        <authorList>
            <person name="Komaki H."/>
            <person name="Tamura T."/>
        </authorList>
    </citation>
    <scope>NUCLEOTIDE SEQUENCE</scope>
    <source>
        <strain evidence="3">NBRC 12829</strain>
    </source>
</reference>
<feature type="domain" description="Cysteine-rich CPCC" evidence="2">
    <location>
        <begin position="17"/>
        <end position="74"/>
    </location>
</feature>
<accession>A0A919GUQ0</accession>
<dbReference type="OrthoDB" id="1456570at2"/>
<evidence type="ECO:0000259" key="2">
    <source>
        <dbReference type="Pfam" id="PF14206"/>
    </source>
</evidence>
<name>A0A919GUQ0_9ACTN</name>
<proteinExistence type="predicted"/>
<keyword evidence="4" id="KW-1185">Reference proteome</keyword>
<dbReference type="Pfam" id="PF14206">
    <property type="entry name" value="Cys_rich_CPCC"/>
    <property type="match status" value="1"/>
</dbReference>
<dbReference type="RefSeq" id="WP_078904565.1">
    <property type="nucleotide sequence ID" value="NZ_BNEE01000006.1"/>
</dbReference>
<dbReference type="AlphaFoldDB" id="A0A919GUQ0"/>
<sequence>MTPGELRAACPEGAGPYACPCCKLPTLEARGGFEICHECSWEDDGQDDLNADEVWGGPNGSESLTEARARYAQYVETARATDPRSLANGGRGRWLEACLSHRASRSRSTGSHTPSTTRDGIVDGIRDPRRTRAGSP</sequence>
<evidence type="ECO:0000256" key="1">
    <source>
        <dbReference type="SAM" id="MobiDB-lite"/>
    </source>
</evidence>
<evidence type="ECO:0000313" key="4">
    <source>
        <dbReference type="Proteomes" id="UP000600026"/>
    </source>
</evidence>
<gene>
    <name evidence="3" type="ORF">Sxan_23510</name>
</gene>
<dbReference type="Proteomes" id="UP000600026">
    <property type="component" value="Unassembled WGS sequence"/>
</dbReference>
<feature type="region of interest" description="Disordered" evidence="1">
    <location>
        <begin position="101"/>
        <end position="136"/>
    </location>
</feature>
<feature type="compositionally biased region" description="Basic and acidic residues" evidence="1">
    <location>
        <begin position="120"/>
        <end position="130"/>
    </location>
</feature>
<dbReference type="InterPro" id="IPR025983">
    <property type="entry name" value="Cys_rich_CPCC"/>
</dbReference>
<protein>
    <recommendedName>
        <fullName evidence="2">Cysteine-rich CPCC domain-containing protein</fullName>
    </recommendedName>
</protein>
<evidence type="ECO:0000313" key="3">
    <source>
        <dbReference type="EMBL" id="GHI84987.1"/>
    </source>
</evidence>
<feature type="compositionally biased region" description="Polar residues" evidence="1">
    <location>
        <begin position="106"/>
        <end position="118"/>
    </location>
</feature>
<organism evidence="3 4">
    <name type="scientific">Streptomyces xanthophaeus</name>
    <dbReference type="NCBI Taxonomy" id="67385"/>
    <lineage>
        <taxon>Bacteria</taxon>
        <taxon>Bacillati</taxon>
        <taxon>Actinomycetota</taxon>
        <taxon>Actinomycetes</taxon>
        <taxon>Kitasatosporales</taxon>
        <taxon>Streptomycetaceae</taxon>
        <taxon>Streptomyces</taxon>
    </lineage>
</organism>